<dbReference type="PROSITE" id="PS50835">
    <property type="entry name" value="IG_LIKE"/>
    <property type="match status" value="1"/>
</dbReference>
<evidence type="ECO:0000313" key="4">
    <source>
        <dbReference type="Proteomes" id="UP001235939"/>
    </source>
</evidence>
<evidence type="ECO:0000313" key="3">
    <source>
        <dbReference type="EMBL" id="UYV60134.1"/>
    </source>
</evidence>
<evidence type="ECO:0000259" key="2">
    <source>
        <dbReference type="PROSITE" id="PS50835"/>
    </source>
</evidence>
<feature type="domain" description="Ig-like" evidence="2">
    <location>
        <begin position="13"/>
        <end position="99"/>
    </location>
</feature>
<sequence length="112" mass="11938">MIGVSLAAALSAPKLKPFQFSKDIALGKKEKLYCTVLEGEGPFTFTWSKDGTAVENSALFRIQSIDEETSTLQIQAVRAEHVGNYTCSVRGALGSDSVTTALLLNGLTARGQ</sequence>
<protein>
    <recommendedName>
        <fullName evidence="2">Ig-like domain-containing protein</fullName>
    </recommendedName>
</protein>
<dbReference type="Proteomes" id="UP001235939">
    <property type="component" value="Chromosome 01"/>
</dbReference>
<organism evidence="3 4">
    <name type="scientific">Cordylochernes scorpioides</name>
    <dbReference type="NCBI Taxonomy" id="51811"/>
    <lineage>
        <taxon>Eukaryota</taxon>
        <taxon>Metazoa</taxon>
        <taxon>Ecdysozoa</taxon>
        <taxon>Arthropoda</taxon>
        <taxon>Chelicerata</taxon>
        <taxon>Arachnida</taxon>
        <taxon>Pseudoscorpiones</taxon>
        <taxon>Cheliferoidea</taxon>
        <taxon>Chernetidae</taxon>
        <taxon>Cordylochernes</taxon>
    </lineage>
</organism>
<accession>A0ABY6JUJ7</accession>
<evidence type="ECO:0000256" key="1">
    <source>
        <dbReference type="ARBA" id="ARBA00023319"/>
    </source>
</evidence>
<dbReference type="Pfam" id="PF07679">
    <property type="entry name" value="I-set"/>
    <property type="match status" value="1"/>
</dbReference>
<gene>
    <name evidence="3" type="ORF">LAZ67_1000064</name>
</gene>
<dbReference type="EMBL" id="CP092863">
    <property type="protein sequence ID" value="UYV60134.1"/>
    <property type="molecule type" value="Genomic_DNA"/>
</dbReference>
<dbReference type="InterPro" id="IPR036179">
    <property type="entry name" value="Ig-like_dom_sf"/>
</dbReference>
<dbReference type="InterPro" id="IPR013098">
    <property type="entry name" value="Ig_I-set"/>
</dbReference>
<dbReference type="PANTHER" id="PTHR10075">
    <property type="entry name" value="BASIGIN RELATED"/>
    <property type="match status" value="1"/>
</dbReference>
<dbReference type="SUPFAM" id="SSF48726">
    <property type="entry name" value="Immunoglobulin"/>
    <property type="match status" value="1"/>
</dbReference>
<name>A0ABY6JUJ7_9ARAC</name>
<dbReference type="SMART" id="SM00408">
    <property type="entry name" value="IGc2"/>
    <property type="match status" value="1"/>
</dbReference>
<keyword evidence="1" id="KW-0393">Immunoglobulin domain</keyword>
<proteinExistence type="predicted"/>
<keyword evidence="4" id="KW-1185">Reference proteome</keyword>
<reference evidence="3 4" key="1">
    <citation type="submission" date="2022-01" db="EMBL/GenBank/DDBJ databases">
        <title>A chromosomal length assembly of Cordylochernes scorpioides.</title>
        <authorList>
            <person name="Zeh D."/>
            <person name="Zeh J."/>
        </authorList>
    </citation>
    <scope>NUCLEOTIDE SEQUENCE [LARGE SCALE GENOMIC DNA]</scope>
    <source>
        <strain evidence="3">IN4F17</strain>
        <tissue evidence="3">Whole Body</tissue>
    </source>
</reference>
<dbReference type="PANTHER" id="PTHR10075:SF101">
    <property type="entry name" value="ZWEI IG DOMAIN PROTEIN ZIG-3"/>
    <property type="match status" value="1"/>
</dbReference>
<dbReference type="InterPro" id="IPR003598">
    <property type="entry name" value="Ig_sub2"/>
</dbReference>
<dbReference type="InterPro" id="IPR007110">
    <property type="entry name" value="Ig-like_dom"/>
</dbReference>
<dbReference type="Gene3D" id="2.60.40.10">
    <property type="entry name" value="Immunoglobulins"/>
    <property type="match status" value="1"/>
</dbReference>
<dbReference type="InterPro" id="IPR013783">
    <property type="entry name" value="Ig-like_fold"/>
</dbReference>